<dbReference type="EMBL" id="AB733643">
    <property type="protein sequence ID" value="BAM76244.1"/>
    <property type="molecule type" value="Genomic_DNA"/>
</dbReference>
<name>L8AZC3_9MICO</name>
<organism evidence="1">
    <name type="scientific">Janibacter sp. TYM3221</name>
    <dbReference type="NCBI Taxonomy" id="946335"/>
    <lineage>
        <taxon>Bacteria</taxon>
        <taxon>Bacillati</taxon>
        <taxon>Actinomycetota</taxon>
        <taxon>Actinomycetes</taxon>
        <taxon>Micrococcales</taxon>
        <taxon>Intrasporangiaceae</taxon>
        <taxon>Janibacter</taxon>
    </lineage>
</organism>
<sequence>MIHPDNSHEVLAAIGQDNLNRLGRAVRATRDDLAEYRRALPRLAARHTNRGLLNWIHDQYFANVVATFEEVNDRSIRDKEPIRELYLGSVFRFRFKAHDANDGVSSYPTPAFEQFATQGSLEALQEVRLIAGYRWDKEAGQIEEAVVTLRDGKNDVRWSIVLDEGEELGVSIYTPRDMPDLPSLPTIGGLESTINLPGEQDGT</sequence>
<proteinExistence type="predicted"/>
<evidence type="ECO:0000313" key="1">
    <source>
        <dbReference type="EMBL" id="BAM76244.1"/>
    </source>
</evidence>
<gene>
    <name evidence="1" type="primary">orf3</name>
</gene>
<reference evidence="1" key="1">
    <citation type="submission" date="2012-07" db="EMBL/GenBank/DDBJ databases">
        <authorList>
            <person name="Nguyen A.T."/>
            <person name="Trinh H.T."/>
            <person name="Fukumitsu Y."/>
            <person name="Shimodaira J."/>
            <person name="Miyauchi K."/>
            <person name="Tokuda M."/>
            <person name="Kasai D."/>
            <person name="Masai E."/>
            <person name="Fukuda M."/>
        </authorList>
    </citation>
    <scope>NUCLEOTIDE SEQUENCE</scope>
    <source>
        <strain evidence="1">TYM3221</strain>
    </source>
</reference>
<accession>L8AZC3</accession>
<protein>
    <submittedName>
        <fullName evidence="1">Uncharacterized protein</fullName>
    </submittedName>
</protein>
<reference evidence="1" key="2">
    <citation type="journal article" date="2013" name="J. Biosci. Bioeng.">
        <title>Gene cluster and regulation system for 1,1-dichloro-2,2-bis(4-chlorophenyl)ethylene (DDE) degradation in Janibacter sp. TYM3221.</title>
        <authorList>
            <person name="Thi Nguyen P.A."/>
            <person name="Thi Trinh T.H."/>
            <person name="Fukumitsu Y."/>
            <person name="Shimodaira J."/>
            <person name="Miyauchi K."/>
            <person name="Tokuda M."/>
            <person name="Kasai D."/>
            <person name="Masai E."/>
            <person name="Fukuda M."/>
        </authorList>
    </citation>
    <scope>NUCLEOTIDE SEQUENCE</scope>
    <source>
        <strain evidence="1">TYM3221</strain>
    </source>
</reference>
<dbReference type="AlphaFoldDB" id="L8AZC3"/>